<dbReference type="GO" id="GO:0043424">
    <property type="term" value="F:protein histidine kinase binding"/>
    <property type="evidence" value="ECO:0007669"/>
    <property type="project" value="UniProtKB-UniRule"/>
</dbReference>
<reference evidence="3" key="2">
    <citation type="submission" date="2023-05" db="EMBL/GenBank/DDBJ databases">
        <authorList>
            <person name="Schelkunov M.I."/>
        </authorList>
    </citation>
    <scope>NUCLEOTIDE SEQUENCE</scope>
    <source>
        <strain evidence="3">Hsosn_3</strain>
        <tissue evidence="3">Leaf</tissue>
    </source>
</reference>
<evidence type="ECO:0000313" key="4">
    <source>
        <dbReference type="Proteomes" id="UP001237642"/>
    </source>
</evidence>
<keyword evidence="2" id="KW-0932">Cytokinin signaling pathway</keyword>
<dbReference type="Proteomes" id="UP001237642">
    <property type="component" value="Unassembled WGS sequence"/>
</dbReference>
<dbReference type="SUPFAM" id="SSF47226">
    <property type="entry name" value="Histidine-containing phosphotransfer domain, HPT domain"/>
    <property type="match status" value="1"/>
</dbReference>
<dbReference type="InterPro" id="IPR045871">
    <property type="entry name" value="AHP1-5/YPD1"/>
</dbReference>
<dbReference type="EMBL" id="JAUIZM010000015">
    <property type="protein sequence ID" value="KAK1352591.1"/>
    <property type="molecule type" value="Genomic_DNA"/>
</dbReference>
<reference evidence="3" key="1">
    <citation type="submission" date="2023-02" db="EMBL/GenBank/DDBJ databases">
        <title>Genome of toxic invasive species Heracleum sosnowskyi carries increased number of genes despite the absence of recent whole-genome duplications.</title>
        <authorList>
            <person name="Schelkunov M."/>
            <person name="Shtratnikova V."/>
            <person name="Makarenko M."/>
            <person name="Klepikova A."/>
            <person name="Omelchenko D."/>
            <person name="Novikova G."/>
            <person name="Obukhova E."/>
            <person name="Bogdanov V."/>
            <person name="Penin A."/>
            <person name="Logacheva M."/>
        </authorList>
    </citation>
    <scope>NUCLEOTIDE SEQUENCE</scope>
    <source>
        <strain evidence="3">Hsosn_3</strain>
        <tissue evidence="3">Leaf</tissue>
    </source>
</reference>
<sequence>MIKFEFRILYLACGLFNCSEHRINVDATLKDTVFQFKGANVSMGAPRLACVCIAFENNFGANNFQGCLTCCQQLKEEYYVVKIKLQTLIGLQQQILAAGGSIPVIG</sequence>
<proteinExistence type="predicted"/>
<dbReference type="GO" id="GO:0005829">
    <property type="term" value="C:cytosol"/>
    <property type="evidence" value="ECO:0007669"/>
    <property type="project" value="UniProtKB-SubCell"/>
</dbReference>
<dbReference type="PANTHER" id="PTHR28242:SF5">
    <property type="entry name" value="HISTIDINE-CONTAINING PHOSPHOTRANSFER PROTEIN 1"/>
    <property type="match status" value="1"/>
</dbReference>
<accession>A0AAD8LXC0</accession>
<keyword evidence="4" id="KW-1185">Reference proteome</keyword>
<comment type="domain">
    <text evidence="2">Histidine-containing phosphotransfer domain (HPt) contains an active histidine that mediates the phosphotransfer.</text>
</comment>
<dbReference type="PANTHER" id="PTHR28242">
    <property type="entry name" value="PHOSPHORELAY INTERMEDIATE PROTEIN YPD1"/>
    <property type="match status" value="1"/>
</dbReference>
<name>A0AAD8LXC0_9APIA</name>
<dbReference type="GO" id="GO:0009736">
    <property type="term" value="P:cytokinin-activated signaling pathway"/>
    <property type="evidence" value="ECO:0007669"/>
    <property type="project" value="UniProtKB-KW"/>
</dbReference>
<comment type="function">
    <text evidence="2">Functions as a two-component phosphorelay mediators between cytokinin sensor histidine kinases and response regulators (B-type ARRs). Plays an important role in propagating cytokinin signal transduction.</text>
</comment>
<gene>
    <name evidence="3" type="ORF">POM88_053022</name>
</gene>
<dbReference type="GO" id="GO:0005634">
    <property type="term" value="C:nucleus"/>
    <property type="evidence" value="ECO:0007669"/>
    <property type="project" value="UniProtKB-SubCell"/>
</dbReference>
<comment type="subcellular location">
    <subcellularLocation>
        <location evidence="2">Cytoplasm</location>
        <location evidence="2">Cytosol</location>
    </subcellularLocation>
    <subcellularLocation>
        <location evidence="2">Nucleus</location>
    </subcellularLocation>
</comment>
<dbReference type="InterPro" id="IPR036641">
    <property type="entry name" value="HPT_dom_sf"/>
</dbReference>
<protein>
    <recommendedName>
        <fullName evidence="2">Histidine-containing phosphotransfer protein</fullName>
    </recommendedName>
</protein>
<evidence type="ECO:0000313" key="3">
    <source>
        <dbReference type="EMBL" id="KAK1352591.1"/>
    </source>
</evidence>
<keyword evidence="1 2" id="KW-0902">Two-component regulatory system</keyword>
<dbReference type="GO" id="GO:0009927">
    <property type="term" value="F:histidine phosphotransfer kinase activity"/>
    <property type="evidence" value="ECO:0007669"/>
    <property type="project" value="UniProtKB-UniRule"/>
</dbReference>
<comment type="caution">
    <text evidence="3">The sequence shown here is derived from an EMBL/GenBank/DDBJ whole genome shotgun (WGS) entry which is preliminary data.</text>
</comment>
<evidence type="ECO:0000256" key="1">
    <source>
        <dbReference type="ARBA" id="ARBA00023012"/>
    </source>
</evidence>
<dbReference type="AlphaFoldDB" id="A0AAD8LXC0"/>
<dbReference type="GO" id="GO:0000160">
    <property type="term" value="P:phosphorelay signal transduction system"/>
    <property type="evidence" value="ECO:0007669"/>
    <property type="project" value="UniProtKB-UniRule"/>
</dbReference>
<organism evidence="3 4">
    <name type="scientific">Heracleum sosnowskyi</name>
    <dbReference type="NCBI Taxonomy" id="360622"/>
    <lineage>
        <taxon>Eukaryota</taxon>
        <taxon>Viridiplantae</taxon>
        <taxon>Streptophyta</taxon>
        <taxon>Embryophyta</taxon>
        <taxon>Tracheophyta</taxon>
        <taxon>Spermatophyta</taxon>
        <taxon>Magnoliopsida</taxon>
        <taxon>eudicotyledons</taxon>
        <taxon>Gunneridae</taxon>
        <taxon>Pentapetalae</taxon>
        <taxon>asterids</taxon>
        <taxon>campanulids</taxon>
        <taxon>Apiales</taxon>
        <taxon>Apiaceae</taxon>
        <taxon>Apioideae</taxon>
        <taxon>apioid superclade</taxon>
        <taxon>Tordylieae</taxon>
        <taxon>Tordyliinae</taxon>
        <taxon>Heracleum</taxon>
    </lineage>
</organism>
<evidence type="ECO:0000256" key="2">
    <source>
        <dbReference type="RuleBase" id="RU369004"/>
    </source>
</evidence>
<dbReference type="Gene3D" id="1.20.120.160">
    <property type="entry name" value="HPT domain"/>
    <property type="match status" value="1"/>
</dbReference>